<reference evidence="7 8" key="1">
    <citation type="submission" date="2016-04" db="EMBL/GenBank/DDBJ databases">
        <title>Genome sequence of Methanobrevibacter filiformis DSM 11501.</title>
        <authorList>
            <person name="Poehlein A."/>
            <person name="Seedorf H."/>
            <person name="Daniel R."/>
        </authorList>
    </citation>
    <scope>NUCLEOTIDE SEQUENCE [LARGE SCALE GENOMIC DNA]</scope>
    <source>
        <strain evidence="7 8">DSM 11501</strain>
    </source>
</reference>
<dbReference type="EMBL" id="LWMT01000046">
    <property type="protein sequence ID" value="KZX17089.1"/>
    <property type="molecule type" value="Genomic_DNA"/>
</dbReference>
<evidence type="ECO:0000256" key="5">
    <source>
        <dbReference type="ARBA" id="ARBA00023277"/>
    </source>
</evidence>
<sequence>MILITGGAGYIGSHTNKMFNDNGYETMVLDNLSTGHRENLKWGEFVQGDLGDLKFLQSLFKKYDIEGVVHFAALTSVAESMKSPQKYYKNNFINSLNLLKVMNDNNVSKFIFSSSAAVYGVPEETPIVESHPLNPINPYGESKLMVEEALYEKSQKDQLNYASLRYFNASGADPNLDVGEKHIPETHIIPLILDVALDKRDKIHVFGDDYNTPDGTCIRDYIHVNDLAQAHLKAFEFLEKEQSDIFNLGNGTGFSVKEVIDACAKITGEDISHKVVDRRQGDPDILIADSEKAKSILNWKPEFDNLEKIVETAWDWHQVLN</sequence>
<dbReference type="SUPFAM" id="SSF51735">
    <property type="entry name" value="NAD(P)-binding Rossmann-fold domains"/>
    <property type="match status" value="1"/>
</dbReference>
<gene>
    <name evidence="7" type="primary">galE</name>
    <name evidence="7" type="ORF">MBFIL_03710</name>
</gene>
<dbReference type="Proteomes" id="UP000077066">
    <property type="component" value="Unassembled WGS sequence"/>
</dbReference>
<dbReference type="Gene3D" id="3.40.50.720">
    <property type="entry name" value="NAD(P)-binding Rossmann-like Domain"/>
    <property type="match status" value="1"/>
</dbReference>
<comment type="similarity">
    <text evidence="2">Belongs to the NAD(P)-dependent epimerase/dehydratase family.</text>
</comment>
<evidence type="ECO:0000313" key="7">
    <source>
        <dbReference type="EMBL" id="KZX17089.1"/>
    </source>
</evidence>
<organism evidence="7 8">
    <name type="scientific">Methanobrevibacter filiformis</name>
    <dbReference type="NCBI Taxonomy" id="55758"/>
    <lineage>
        <taxon>Archaea</taxon>
        <taxon>Methanobacteriati</taxon>
        <taxon>Methanobacteriota</taxon>
        <taxon>Methanomada group</taxon>
        <taxon>Methanobacteria</taxon>
        <taxon>Methanobacteriales</taxon>
        <taxon>Methanobacteriaceae</taxon>
        <taxon>Methanobrevibacter</taxon>
    </lineage>
</organism>
<keyword evidence="4 7" id="KW-0413">Isomerase</keyword>
<keyword evidence="5" id="KW-0119">Carbohydrate metabolism</keyword>
<dbReference type="GO" id="GO:0003978">
    <property type="term" value="F:UDP-glucose 4-epimerase activity"/>
    <property type="evidence" value="ECO:0007669"/>
    <property type="project" value="UniProtKB-EC"/>
</dbReference>
<evidence type="ECO:0000256" key="4">
    <source>
        <dbReference type="ARBA" id="ARBA00023235"/>
    </source>
</evidence>
<evidence type="ECO:0000313" key="8">
    <source>
        <dbReference type="Proteomes" id="UP000077066"/>
    </source>
</evidence>
<name>A0A166EWK0_9EURY</name>
<dbReference type="NCBIfam" id="TIGR01179">
    <property type="entry name" value="galE"/>
    <property type="match status" value="1"/>
</dbReference>
<accession>A0A166EWK0</accession>
<protein>
    <submittedName>
        <fullName evidence="7">UDP-glucose 4-epimerase</fullName>
        <ecNumber evidence="7">5.1.3.2</ecNumber>
    </submittedName>
</protein>
<dbReference type="PATRIC" id="fig|55758.3.peg.412"/>
<dbReference type="InterPro" id="IPR001509">
    <property type="entry name" value="Epimerase_deHydtase"/>
</dbReference>
<evidence type="ECO:0000259" key="6">
    <source>
        <dbReference type="Pfam" id="PF01370"/>
    </source>
</evidence>
<dbReference type="GO" id="GO:0033499">
    <property type="term" value="P:galactose catabolic process via UDP-galactose, Leloir pathway"/>
    <property type="evidence" value="ECO:0007669"/>
    <property type="project" value="TreeGrafter"/>
</dbReference>
<dbReference type="PANTHER" id="PTHR43725:SF53">
    <property type="entry name" value="UDP-ARABINOSE 4-EPIMERASE 1"/>
    <property type="match status" value="1"/>
</dbReference>
<dbReference type="InterPro" id="IPR005886">
    <property type="entry name" value="UDP_G4E"/>
</dbReference>
<evidence type="ECO:0000256" key="2">
    <source>
        <dbReference type="ARBA" id="ARBA00007637"/>
    </source>
</evidence>
<dbReference type="Pfam" id="PF01370">
    <property type="entry name" value="Epimerase"/>
    <property type="match status" value="1"/>
</dbReference>
<dbReference type="STRING" id="55758.MBFIL_03710"/>
<evidence type="ECO:0000256" key="3">
    <source>
        <dbReference type="ARBA" id="ARBA00023027"/>
    </source>
</evidence>
<dbReference type="RefSeq" id="WP_066970952.1">
    <property type="nucleotide sequence ID" value="NZ_LWMT01000046.1"/>
</dbReference>
<dbReference type="Gene3D" id="3.90.25.10">
    <property type="entry name" value="UDP-galactose 4-epimerase, domain 1"/>
    <property type="match status" value="1"/>
</dbReference>
<dbReference type="EC" id="5.1.3.2" evidence="7"/>
<dbReference type="CDD" id="cd05247">
    <property type="entry name" value="UDP_G4E_1_SDR_e"/>
    <property type="match status" value="1"/>
</dbReference>
<keyword evidence="8" id="KW-1185">Reference proteome</keyword>
<dbReference type="AlphaFoldDB" id="A0A166EWK0"/>
<proteinExistence type="inferred from homology"/>
<dbReference type="InterPro" id="IPR036291">
    <property type="entry name" value="NAD(P)-bd_dom_sf"/>
</dbReference>
<evidence type="ECO:0000256" key="1">
    <source>
        <dbReference type="ARBA" id="ARBA00001911"/>
    </source>
</evidence>
<comment type="cofactor">
    <cofactor evidence="1">
        <name>NAD(+)</name>
        <dbReference type="ChEBI" id="CHEBI:57540"/>
    </cofactor>
</comment>
<keyword evidence="3" id="KW-0520">NAD</keyword>
<dbReference type="OrthoDB" id="4907at2157"/>
<feature type="domain" description="NAD-dependent epimerase/dehydratase" evidence="6">
    <location>
        <begin position="2"/>
        <end position="249"/>
    </location>
</feature>
<dbReference type="PANTHER" id="PTHR43725">
    <property type="entry name" value="UDP-GLUCOSE 4-EPIMERASE"/>
    <property type="match status" value="1"/>
</dbReference>
<comment type="caution">
    <text evidence="7">The sequence shown here is derived from an EMBL/GenBank/DDBJ whole genome shotgun (WGS) entry which is preliminary data.</text>
</comment>